<dbReference type="Gene3D" id="3.40.50.2000">
    <property type="entry name" value="Glycogen Phosphorylase B"/>
    <property type="match status" value="2"/>
</dbReference>
<keyword evidence="3" id="KW-1185">Reference proteome</keyword>
<dbReference type="Pfam" id="PF13692">
    <property type="entry name" value="Glyco_trans_1_4"/>
    <property type="match status" value="1"/>
</dbReference>
<proteinExistence type="predicted"/>
<organism evidence="2 3">
    <name type="scientific">Sulfuritortus calidifontis</name>
    <dbReference type="NCBI Taxonomy" id="1914471"/>
    <lineage>
        <taxon>Bacteria</taxon>
        <taxon>Pseudomonadati</taxon>
        <taxon>Pseudomonadota</taxon>
        <taxon>Betaproteobacteria</taxon>
        <taxon>Nitrosomonadales</taxon>
        <taxon>Thiobacillaceae</taxon>
        <taxon>Sulfuritortus</taxon>
    </lineage>
</organism>
<sequence length="355" mass="39642">MSKTVLWWGRFDPDYSRNRILRQAFRELGWAVVDFRPALSALADWEAMLHKLPAVDLVWVPCFRQRDIAAARRWSRRHGVPLIVDPLISAYDKQVFERGKFAESSRRAERLRHWEGKLLRSADMLIADTAAHAEFYARTFDIPMARIRVIHVGAEEPLFHPAPMPPYDGKRPLEVLFYGSFIGLQGPQVIVEAARLYQGPPVRWVLLGEGPLKAECMRLARGLENVVFEPHLAYAELPARIHRADILLGVFGTSAKAARVIPNKVFQALACGRPVITRRGEAYPGELLESAGSGIVWLPPGRAEALAQAMSAMAGQVTVLTEIGRQARVSYERYFSASAIRTELALALVASRSGA</sequence>
<dbReference type="PANTHER" id="PTHR12526:SF622">
    <property type="entry name" value="GLYCOSYLTRANSFERASE (GROUP I)"/>
    <property type="match status" value="1"/>
</dbReference>
<protein>
    <submittedName>
        <fullName evidence="2">Glycosyltransferase involved in cell wall biosynthesis</fullName>
    </submittedName>
</protein>
<dbReference type="OrthoDB" id="9790710at2"/>
<accession>A0A4R3JU94</accession>
<evidence type="ECO:0000313" key="2">
    <source>
        <dbReference type="EMBL" id="TCS71310.1"/>
    </source>
</evidence>
<dbReference type="SUPFAM" id="SSF53756">
    <property type="entry name" value="UDP-Glycosyltransferase/glycogen phosphorylase"/>
    <property type="match status" value="1"/>
</dbReference>
<dbReference type="InterPro" id="IPR028098">
    <property type="entry name" value="Glyco_trans_4-like_N"/>
</dbReference>
<dbReference type="RefSeq" id="WP_126463209.1">
    <property type="nucleotide sequence ID" value="NZ_AP018721.1"/>
</dbReference>
<dbReference type="Proteomes" id="UP000295135">
    <property type="component" value="Unassembled WGS sequence"/>
</dbReference>
<dbReference type="AlphaFoldDB" id="A0A4R3JU94"/>
<name>A0A4R3JU94_9PROT</name>
<reference evidence="2 3" key="1">
    <citation type="submission" date="2019-03" db="EMBL/GenBank/DDBJ databases">
        <title>Genomic Encyclopedia of Type Strains, Phase IV (KMG-IV): sequencing the most valuable type-strain genomes for metagenomic binning, comparative biology and taxonomic classification.</title>
        <authorList>
            <person name="Goeker M."/>
        </authorList>
    </citation>
    <scope>NUCLEOTIDE SEQUENCE [LARGE SCALE GENOMIC DNA]</scope>
    <source>
        <strain evidence="2 3">DSM 103923</strain>
    </source>
</reference>
<dbReference type="EMBL" id="SLZY01000010">
    <property type="protein sequence ID" value="TCS71310.1"/>
    <property type="molecule type" value="Genomic_DNA"/>
</dbReference>
<dbReference type="Pfam" id="PF13579">
    <property type="entry name" value="Glyco_trans_4_4"/>
    <property type="match status" value="1"/>
</dbReference>
<feature type="domain" description="Glycosyltransferase subfamily 4-like N-terminal" evidence="1">
    <location>
        <begin position="38"/>
        <end position="153"/>
    </location>
</feature>
<dbReference type="GO" id="GO:0016757">
    <property type="term" value="F:glycosyltransferase activity"/>
    <property type="evidence" value="ECO:0007669"/>
    <property type="project" value="UniProtKB-ARBA"/>
</dbReference>
<gene>
    <name evidence="2" type="ORF">EDC61_11036</name>
</gene>
<dbReference type="PANTHER" id="PTHR12526">
    <property type="entry name" value="GLYCOSYLTRANSFERASE"/>
    <property type="match status" value="1"/>
</dbReference>
<comment type="caution">
    <text evidence="2">The sequence shown here is derived from an EMBL/GenBank/DDBJ whole genome shotgun (WGS) entry which is preliminary data.</text>
</comment>
<evidence type="ECO:0000259" key="1">
    <source>
        <dbReference type="Pfam" id="PF13579"/>
    </source>
</evidence>
<keyword evidence="2" id="KW-0808">Transferase</keyword>
<evidence type="ECO:0000313" key="3">
    <source>
        <dbReference type="Proteomes" id="UP000295135"/>
    </source>
</evidence>